<dbReference type="Proteomes" id="UP001159405">
    <property type="component" value="Unassembled WGS sequence"/>
</dbReference>
<dbReference type="PROSITE" id="PS00660">
    <property type="entry name" value="FERM_1"/>
    <property type="match status" value="1"/>
</dbReference>
<dbReference type="InterPro" id="IPR019747">
    <property type="entry name" value="FERM_CS"/>
</dbReference>
<organism evidence="1 2">
    <name type="scientific">Porites lobata</name>
    <dbReference type="NCBI Taxonomy" id="104759"/>
    <lineage>
        <taxon>Eukaryota</taxon>
        <taxon>Metazoa</taxon>
        <taxon>Cnidaria</taxon>
        <taxon>Anthozoa</taxon>
        <taxon>Hexacorallia</taxon>
        <taxon>Scleractinia</taxon>
        <taxon>Fungiina</taxon>
        <taxon>Poritidae</taxon>
        <taxon>Porites</taxon>
    </lineage>
</organism>
<evidence type="ECO:0000313" key="2">
    <source>
        <dbReference type="Proteomes" id="UP001159405"/>
    </source>
</evidence>
<name>A0ABN8N220_9CNID</name>
<sequence length="439" mass="51840">MRAPCLRKTFVVLTLVFVVSSFMAYYLCSSLHLRLIFSANLSKKSTVEETTEPAEKSKNHLDEFEVYLRYTSSIKQFPLQAESWILRSMSLFWPKNSKVVVVLDKESEEDRKYGSTLNETTQNKKLELRVCYMEPYPQEMIHHWGKMRMYMDMMHADLCTNATYVGLVDVDTLFTTAVTPNLILEDGKPVVTGRIGDPRIPCWIESAAYILGRKQVMQCMHYFPVTFKTAHIREFRQYVAKLHGKDFKQVISETTHKLNIHRSCYCHYSTMCNYMWYNHRNEYAWHLQYVKPTRPALNASVPYDYFFTEVKPEEKIPHPRSSMHVRHFMLNGKYMNAVEPTVRFVNDTLVEGLCYSFGIKLCGDLCREYNQTNIHVNLFNFENYDWLWDSRCIEKQIEHYKNVTDLFNKRFFHVDSSEEVCQTIAALRKDILRVNHQPV</sequence>
<proteinExistence type="predicted"/>
<reference evidence="1 2" key="1">
    <citation type="submission" date="2022-05" db="EMBL/GenBank/DDBJ databases">
        <authorList>
            <consortium name="Genoscope - CEA"/>
            <person name="William W."/>
        </authorList>
    </citation>
    <scope>NUCLEOTIDE SEQUENCE [LARGE SCALE GENOMIC DNA]</scope>
</reference>
<gene>
    <name evidence="1" type="ORF">PLOB_00039683</name>
</gene>
<comment type="caution">
    <text evidence="1">The sequence shown here is derived from an EMBL/GenBank/DDBJ whole genome shotgun (WGS) entry which is preliminary data.</text>
</comment>
<dbReference type="EMBL" id="CALNXK010000006">
    <property type="protein sequence ID" value="CAH3038171.1"/>
    <property type="molecule type" value="Genomic_DNA"/>
</dbReference>
<evidence type="ECO:0000313" key="1">
    <source>
        <dbReference type="EMBL" id="CAH3038171.1"/>
    </source>
</evidence>
<accession>A0ABN8N220</accession>
<protein>
    <submittedName>
        <fullName evidence="1">Uncharacterized protein</fullName>
    </submittedName>
</protein>
<keyword evidence="2" id="KW-1185">Reference proteome</keyword>